<evidence type="ECO:0000313" key="1">
    <source>
        <dbReference type="EMBL" id="CAB4007268.1"/>
    </source>
</evidence>
<accession>A0A6S7J1C9</accession>
<name>A0A6S7J1C9_PARCT</name>
<protein>
    <submittedName>
        <fullName evidence="1">Uncharacterized protein</fullName>
    </submittedName>
</protein>
<dbReference type="AlphaFoldDB" id="A0A6S7J1C9"/>
<gene>
    <name evidence="1" type="ORF">PACLA_8A053287</name>
</gene>
<dbReference type="Proteomes" id="UP001152795">
    <property type="component" value="Unassembled WGS sequence"/>
</dbReference>
<keyword evidence="2" id="KW-1185">Reference proteome</keyword>
<dbReference type="EMBL" id="CACRXK020005746">
    <property type="protein sequence ID" value="CAB4007268.1"/>
    <property type="molecule type" value="Genomic_DNA"/>
</dbReference>
<sequence length="719" mass="77229">MANREPKKRKRGRPIHKLSVMPFLLDPDNVVKKVTKEICSKEAIIRLMQNGYGPPQPDHCTNTEKGKVEFSFQLTNEEFKQKLYEIYPKLENGCFVFMKAGKHNTLEELGAGSCCYRCYTPENVYHSNPGQGRLYIRRIAENEISSSCNHGMSRFKRLCGMVAGSPQLYIPILPKPVLAVPPSNSVVAESENVVTSTAMPTNSQLSASGNLRMELRPLLCNTPPLDLSSSSIVVAHTKSTLPVQNSGNMVTQKPLPSSTSTFVNESRCPVSVSGISTTQGPSPEFAIDSGTETRPSFYISGNMVTQNQLPLSAIVPQTASTPAVHSSGTIVTQNQLSLSTIVSQAASSKPVQSSVNVVPQSQLPLSTIDPQTASTPAVHSSGNMVTQSYLPLSTIVSQTASGTPVNGFASIVPQSQLPLSTVVSQNALAPSLQSSVSAVTQSQLPMLDTVSQTASSQPFHSYVNMVPQGQVAISTILSETALRPPVNSSGNTALHSQLPLTIYSVDDCWLPVNNSVNAATQNRLPIATSSVAGNTSMSAVLQSSDNMVGQSQLQTFASGTATRQGQFSRSVGVSDRYLEQPMFSTSSQIAAVQVEQGPRAILQARGVPPITDTNRSLVIIGNTNMLEATDIGSQMTNEVMSGFRDPNMQVSNSNVTPPLNPSVSDRWVQSPGLATLADVIEIVQREPREEAITSMANSLNVQVCLYIYFYLLSFKEKLA</sequence>
<reference evidence="1" key="1">
    <citation type="submission" date="2020-04" db="EMBL/GenBank/DDBJ databases">
        <authorList>
            <person name="Alioto T."/>
            <person name="Alioto T."/>
            <person name="Gomez Garrido J."/>
        </authorList>
    </citation>
    <scope>NUCLEOTIDE SEQUENCE</scope>
    <source>
        <strain evidence="1">A484AB</strain>
    </source>
</reference>
<evidence type="ECO:0000313" key="2">
    <source>
        <dbReference type="Proteomes" id="UP001152795"/>
    </source>
</evidence>
<comment type="caution">
    <text evidence="1">The sequence shown here is derived from an EMBL/GenBank/DDBJ whole genome shotgun (WGS) entry which is preliminary data.</text>
</comment>
<proteinExistence type="predicted"/>
<organism evidence="1 2">
    <name type="scientific">Paramuricea clavata</name>
    <name type="common">Red gorgonian</name>
    <name type="synonym">Violescent sea-whip</name>
    <dbReference type="NCBI Taxonomy" id="317549"/>
    <lineage>
        <taxon>Eukaryota</taxon>
        <taxon>Metazoa</taxon>
        <taxon>Cnidaria</taxon>
        <taxon>Anthozoa</taxon>
        <taxon>Octocorallia</taxon>
        <taxon>Malacalcyonacea</taxon>
        <taxon>Plexauridae</taxon>
        <taxon>Paramuricea</taxon>
    </lineage>
</organism>